<feature type="compositionally biased region" description="Basic and acidic residues" evidence="2">
    <location>
        <begin position="192"/>
        <end position="208"/>
    </location>
</feature>
<sequence>MQRSHLRIEEKELDFEFKVVTVQFNERGRYVLTLTVENPLLEDSSAGVQLRVNDEEVLHTSRGSTEPIQQGNLDEIYTCLRSKFVFTLPKGFCKNDKNHDVRLRVEAVRLTDSQSSAAEGGGARAGEGFFAIFPRTDAPRINPFASRDEELYRYSGIMALLRVHDDYLAMHCGRLAYAVAFHESRPSPSPADDVRGSARVDDMSEWKTPRAPSPGPSSIQVPPLILGSAQLPDHPAASSDPAQPGDPKTARVTPHPSSRPAPQSHLKPEIKPDAKMDTSTEDPPTFPRNEAPLPSQRRPPVLTPTPEKVPRPFHEDIDTQGPRLFPPTLVTETPPERNEDPCSPLSGDWQVSYPGRGAITVTLHGASSLPPRSDGGVPRPFVIVKCGTVKDEAHGPRSLGVTHCSLQPTHCPSWGEKITVELQDEQAHGEVLTLSVADSQSRELLVSYQIPAEHLVPFHHYNLELLQEHSSVPEGVRLYVSLVRRISMLPRLPHFSFTGFEVLLQALERPLREPAGPLVAVARIVPDYDSYRDYMLQTPRAAGIAMTSVTFPHPSDFAFAVPPLSSQGQLQVSPAGVPEEQPVWNHCFLFLGRDCATIFTGEAALVLEYYPTTTVMNSVSWYTCSPIGLSALILDQQLYGKLMSETGLKGLRVEQLPCRFEGGSMLKTTSDTTPSVGIILRLIGSERPDSLLTEVVPSVLSCLDLEPLEEAGAPCVPERPPVPPLLPEECVTLETATPITDRHAQLQLSFQRKGLGLPSYDALAQILPEYQHLFRAPKAGPQHAQQPKPRPKGGPTESEPHPSQDRHALNETYRLPATHTRNPAPEAEDDPNTAEVAEHQTRELENYRTAMQKMADDIITLRRQVGELESENSRLRTDLSLHHDVGRTLLDDTDIDVMTKAEIADRIMSLKFKLASETSTAATQRDKIQQLQNELIKKNNGAKELIRLQRAHQQQQAALQRCQNRLARAGALEATVRQQEKVIEKMEKVLDNKLRGKNKENAEKRKQGKKPAGEEDNRRKEIESVLAAENSRLRAELERLRLQPLPIIIQQPMQKQVVFPDSERLSLLSQLERANARIRTLESQLNENSRHWGKEKQDMLTRLSEQDHGFTRTSSMILHNLPLKSASLSAMGPPGRHRQLDPLK</sequence>
<dbReference type="PROSITE" id="PS50004">
    <property type="entry name" value="C2"/>
    <property type="match status" value="1"/>
</dbReference>
<proteinExistence type="predicted"/>
<reference evidence="4" key="1">
    <citation type="submission" date="2021-01" db="EMBL/GenBank/DDBJ databases">
        <title>A chromosome-scale assembly of European eel, Anguilla anguilla.</title>
        <authorList>
            <person name="Henkel C."/>
            <person name="Jong-Raadsen S.A."/>
            <person name="Dufour S."/>
            <person name="Weltzien F.-A."/>
            <person name="Palstra A.P."/>
            <person name="Pelster B."/>
            <person name="Spaink H.P."/>
            <person name="Van Den Thillart G.E."/>
            <person name="Jansen H."/>
            <person name="Zahm M."/>
            <person name="Klopp C."/>
            <person name="Cedric C."/>
            <person name="Louis A."/>
            <person name="Berthelot C."/>
            <person name="Parey E."/>
            <person name="Roest Crollius H."/>
            <person name="Montfort J."/>
            <person name="Robinson-Rechavi M."/>
            <person name="Bucao C."/>
            <person name="Bouchez O."/>
            <person name="Gislard M."/>
            <person name="Lluch J."/>
            <person name="Milhes M."/>
            <person name="Lampietro C."/>
            <person name="Lopez Roques C."/>
            <person name="Donnadieu C."/>
            <person name="Braasch I."/>
            <person name="Desvignes T."/>
            <person name="Postlethwait J."/>
            <person name="Bobe J."/>
            <person name="Guiguen Y."/>
            <person name="Dirks R."/>
        </authorList>
    </citation>
    <scope>NUCLEOTIDE SEQUENCE</scope>
    <source>
        <strain evidence="4">Tag_6206</strain>
        <tissue evidence="4">Liver</tissue>
    </source>
</reference>
<gene>
    <name evidence="4" type="ORF">ANANG_G00099920</name>
</gene>
<evidence type="ECO:0000259" key="3">
    <source>
        <dbReference type="PROSITE" id="PS50004"/>
    </source>
</evidence>
<dbReference type="GO" id="GO:0005777">
    <property type="term" value="C:peroxisome"/>
    <property type="evidence" value="ECO:0007669"/>
    <property type="project" value="TreeGrafter"/>
</dbReference>
<evidence type="ECO:0000256" key="1">
    <source>
        <dbReference type="SAM" id="Coils"/>
    </source>
</evidence>
<dbReference type="EMBL" id="JAFIRN010000005">
    <property type="protein sequence ID" value="KAG5848576.1"/>
    <property type="molecule type" value="Genomic_DNA"/>
</dbReference>
<dbReference type="InterPro" id="IPR035892">
    <property type="entry name" value="C2_domain_sf"/>
</dbReference>
<dbReference type="InterPro" id="IPR039889">
    <property type="entry name" value="CCD33"/>
</dbReference>
<feature type="compositionally biased region" description="Basic and acidic residues" evidence="2">
    <location>
        <begin position="798"/>
        <end position="809"/>
    </location>
</feature>
<dbReference type="CDD" id="cd00030">
    <property type="entry name" value="C2"/>
    <property type="match status" value="1"/>
</dbReference>
<evidence type="ECO:0000313" key="5">
    <source>
        <dbReference type="Proteomes" id="UP001044222"/>
    </source>
</evidence>
<organism evidence="4 5">
    <name type="scientific">Anguilla anguilla</name>
    <name type="common">European freshwater eel</name>
    <name type="synonym">Muraena anguilla</name>
    <dbReference type="NCBI Taxonomy" id="7936"/>
    <lineage>
        <taxon>Eukaryota</taxon>
        <taxon>Metazoa</taxon>
        <taxon>Chordata</taxon>
        <taxon>Craniata</taxon>
        <taxon>Vertebrata</taxon>
        <taxon>Euteleostomi</taxon>
        <taxon>Actinopterygii</taxon>
        <taxon>Neopterygii</taxon>
        <taxon>Teleostei</taxon>
        <taxon>Anguilliformes</taxon>
        <taxon>Anguillidae</taxon>
        <taxon>Anguilla</taxon>
    </lineage>
</organism>
<feature type="compositionally biased region" description="Basic and acidic residues" evidence="2">
    <location>
        <begin position="308"/>
        <end position="317"/>
    </location>
</feature>
<feature type="region of interest" description="Disordered" evidence="2">
    <location>
        <begin position="993"/>
        <end position="1020"/>
    </location>
</feature>
<feature type="domain" description="C2" evidence="3">
    <location>
        <begin position="337"/>
        <end position="471"/>
    </location>
</feature>
<evidence type="ECO:0000256" key="2">
    <source>
        <dbReference type="SAM" id="MobiDB-lite"/>
    </source>
</evidence>
<dbReference type="PANTHER" id="PTHR21623:SF2">
    <property type="entry name" value="COILED-COIL DOMAIN-CONTAINING PROTEIN 33"/>
    <property type="match status" value="1"/>
</dbReference>
<keyword evidence="5" id="KW-1185">Reference proteome</keyword>
<feature type="coiled-coil region" evidence="1">
    <location>
        <begin position="914"/>
        <end position="989"/>
    </location>
</feature>
<accession>A0A9D3S110</accession>
<dbReference type="InterPro" id="IPR000008">
    <property type="entry name" value="C2_dom"/>
</dbReference>
<feature type="region of interest" description="Disordered" evidence="2">
    <location>
        <begin position="778"/>
        <end position="838"/>
    </location>
</feature>
<protein>
    <recommendedName>
        <fullName evidence="3">C2 domain-containing protein</fullName>
    </recommendedName>
</protein>
<keyword evidence="1" id="KW-0175">Coiled coil</keyword>
<dbReference type="Proteomes" id="UP001044222">
    <property type="component" value="Unassembled WGS sequence"/>
</dbReference>
<name>A0A9D3S110_ANGAN</name>
<dbReference type="AlphaFoldDB" id="A0A9D3S110"/>
<comment type="caution">
    <text evidence="4">The sequence shown here is derived from an EMBL/GenBank/DDBJ whole genome shotgun (WGS) entry which is preliminary data.</text>
</comment>
<dbReference type="Gene3D" id="2.60.40.150">
    <property type="entry name" value="C2 domain"/>
    <property type="match status" value="1"/>
</dbReference>
<dbReference type="SUPFAM" id="SSF49562">
    <property type="entry name" value="C2 domain (Calcium/lipid-binding domain, CaLB)"/>
    <property type="match status" value="1"/>
</dbReference>
<evidence type="ECO:0000313" key="4">
    <source>
        <dbReference type="EMBL" id="KAG5848576.1"/>
    </source>
</evidence>
<dbReference type="PANTHER" id="PTHR21623">
    <property type="entry name" value="SPERIOLIN-BINDING FACTOR"/>
    <property type="match status" value="1"/>
</dbReference>
<feature type="region of interest" description="Disordered" evidence="2">
    <location>
        <begin position="184"/>
        <end position="326"/>
    </location>
</feature>
<dbReference type="Pfam" id="PF00168">
    <property type="entry name" value="C2"/>
    <property type="match status" value="1"/>
</dbReference>
<feature type="coiled-coil region" evidence="1">
    <location>
        <begin position="1023"/>
        <end position="1091"/>
    </location>
</feature>
<feature type="compositionally biased region" description="Basic and acidic residues" evidence="2">
    <location>
        <begin position="266"/>
        <end position="278"/>
    </location>
</feature>